<keyword evidence="1" id="KW-0812">Transmembrane</keyword>
<reference evidence="2" key="1">
    <citation type="submission" date="2016-06" db="UniProtKB">
        <authorList>
            <consortium name="WormBaseParasite"/>
        </authorList>
    </citation>
    <scope>IDENTIFICATION</scope>
</reference>
<accession>A0A183F060</accession>
<proteinExistence type="predicted"/>
<sequence length="86" mass="9752">LMIVYASRITAIFVILILFMLLVTRHFGSLTHSSKMNATAGTTCSIRYTFIGFFFSAICDFSKIGEDSTDTLQNKKHPVKYFEKCL</sequence>
<name>A0A183F060_9BILA</name>
<dbReference type="AlphaFoldDB" id="A0A183F060"/>
<keyword evidence="1" id="KW-1133">Transmembrane helix</keyword>
<evidence type="ECO:0000256" key="1">
    <source>
        <dbReference type="SAM" id="Phobius"/>
    </source>
</evidence>
<protein>
    <submittedName>
        <fullName evidence="2">Ovule protein</fullName>
    </submittedName>
</protein>
<organism evidence="2">
    <name type="scientific">Gongylonema pulchrum</name>
    <dbReference type="NCBI Taxonomy" id="637853"/>
    <lineage>
        <taxon>Eukaryota</taxon>
        <taxon>Metazoa</taxon>
        <taxon>Ecdysozoa</taxon>
        <taxon>Nematoda</taxon>
        <taxon>Chromadorea</taxon>
        <taxon>Rhabditida</taxon>
        <taxon>Spirurina</taxon>
        <taxon>Spiruromorpha</taxon>
        <taxon>Spiruroidea</taxon>
        <taxon>Gongylonematidae</taxon>
        <taxon>Gongylonema</taxon>
    </lineage>
</organism>
<keyword evidence="1" id="KW-0472">Membrane</keyword>
<evidence type="ECO:0000313" key="2">
    <source>
        <dbReference type="WBParaSite" id="GPUH_0002663101-mRNA-1"/>
    </source>
</evidence>
<feature type="transmembrane region" description="Helical" evidence="1">
    <location>
        <begin position="6"/>
        <end position="27"/>
    </location>
</feature>
<dbReference type="WBParaSite" id="GPUH_0002663101-mRNA-1">
    <property type="protein sequence ID" value="GPUH_0002663101-mRNA-1"/>
    <property type="gene ID" value="GPUH_0002663101"/>
</dbReference>